<organism evidence="4 5">
    <name type="scientific">Elliptochloris bilobata</name>
    <dbReference type="NCBI Taxonomy" id="381761"/>
    <lineage>
        <taxon>Eukaryota</taxon>
        <taxon>Viridiplantae</taxon>
        <taxon>Chlorophyta</taxon>
        <taxon>core chlorophytes</taxon>
        <taxon>Trebouxiophyceae</taxon>
        <taxon>Trebouxiophyceae incertae sedis</taxon>
        <taxon>Elliptochloris clade</taxon>
        <taxon>Elliptochloris</taxon>
    </lineage>
</organism>
<keyword evidence="1" id="KW-0479">Metal-binding</keyword>
<feature type="compositionally biased region" description="Acidic residues" evidence="2">
    <location>
        <begin position="90"/>
        <end position="99"/>
    </location>
</feature>
<dbReference type="GO" id="GO:0008270">
    <property type="term" value="F:zinc ion binding"/>
    <property type="evidence" value="ECO:0007669"/>
    <property type="project" value="UniProtKB-UniRule"/>
</dbReference>
<dbReference type="SUPFAM" id="SSF144232">
    <property type="entry name" value="HIT/MYND zinc finger-like"/>
    <property type="match status" value="1"/>
</dbReference>
<feature type="domain" description="HIT-type" evidence="3">
    <location>
        <begin position="9"/>
        <end position="41"/>
    </location>
</feature>
<dbReference type="InterPro" id="IPR007529">
    <property type="entry name" value="Znf_HIT"/>
</dbReference>
<evidence type="ECO:0000259" key="3">
    <source>
        <dbReference type="PROSITE" id="PS51083"/>
    </source>
</evidence>
<dbReference type="Proteomes" id="UP001445335">
    <property type="component" value="Unassembled WGS sequence"/>
</dbReference>
<proteinExistence type="predicted"/>
<keyword evidence="5" id="KW-1185">Reference proteome</keyword>
<evidence type="ECO:0000256" key="2">
    <source>
        <dbReference type="SAM" id="MobiDB-lite"/>
    </source>
</evidence>
<accession>A0AAW1QAH3</accession>
<dbReference type="AlphaFoldDB" id="A0AAW1QAH3"/>
<keyword evidence="1" id="KW-0863">Zinc-finger</keyword>
<dbReference type="InterPro" id="IPR039646">
    <property type="entry name" value="ZNHIT2"/>
</dbReference>
<dbReference type="PROSITE" id="PS51083">
    <property type="entry name" value="ZF_HIT"/>
    <property type="match status" value="1"/>
</dbReference>
<sequence>MAADTQGVCRVCLKQFARYTCPRCNLRYCSLPCYQKHGPRCTESFYREHVETDLRDTNASADERQCMLDILHRVQQQQDAQGGGSASGDDSQDDAEEAPCELSEQTLAKLLLRAEAGEGELEVAPGDLTTEERSAFERAVAAGALRGMLAPWQPWWLAADAGCLALSADGTALVHEAAGEGLAAAPIEDAPPPPPAEPLPRLSALTPRAPSPLLRWQLPQLLYAYCAVMRLFNGDYRADALEAAAAALAAAPVLEGTTAPAERAAAAPAPASPLLLPPESVPEALLPCVEAAAGPALFGAGSRGAAVGVLADVAMTLAMGRPAA</sequence>
<evidence type="ECO:0000256" key="1">
    <source>
        <dbReference type="PROSITE-ProRule" id="PRU00453"/>
    </source>
</evidence>
<dbReference type="PANTHER" id="PTHR15555">
    <property type="entry name" value="ZINC FINGER HIT DOMAIN CONTAINING PROTEIN 2 PROTEIN FON -RELATED"/>
    <property type="match status" value="1"/>
</dbReference>
<feature type="region of interest" description="Disordered" evidence="2">
    <location>
        <begin position="77"/>
        <end position="100"/>
    </location>
</feature>
<reference evidence="4 5" key="1">
    <citation type="journal article" date="2024" name="Nat. Commun.">
        <title>Phylogenomics reveals the evolutionary origins of lichenization in chlorophyte algae.</title>
        <authorList>
            <person name="Puginier C."/>
            <person name="Libourel C."/>
            <person name="Otte J."/>
            <person name="Skaloud P."/>
            <person name="Haon M."/>
            <person name="Grisel S."/>
            <person name="Petersen M."/>
            <person name="Berrin J.G."/>
            <person name="Delaux P.M."/>
            <person name="Dal Grande F."/>
            <person name="Keller J."/>
        </authorList>
    </citation>
    <scope>NUCLEOTIDE SEQUENCE [LARGE SCALE GENOMIC DNA]</scope>
    <source>
        <strain evidence="4 5">SAG 245.80</strain>
    </source>
</reference>
<dbReference type="CDD" id="cd23024">
    <property type="entry name" value="zf-HIT_ZNHIT2-3"/>
    <property type="match status" value="1"/>
</dbReference>
<keyword evidence="1" id="KW-0862">Zinc</keyword>
<dbReference type="PANTHER" id="PTHR15555:SF0">
    <property type="entry name" value="ZINC FINGER HIT DOMAIN-CONTAINING PROTEIN 2"/>
    <property type="match status" value="1"/>
</dbReference>
<evidence type="ECO:0000313" key="4">
    <source>
        <dbReference type="EMBL" id="KAK9819066.1"/>
    </source>
</evidence>
<comment type="caution">
    <text evidence="4">The sequence shown here is derived from an EMBL/GenBank/DDBJ whole genome shotgun (WGS) entry which is preliminary data.</text>
</comment>
<dbReference type="EMBL" id="JALJOU010000133">
    <property type="protein sequence ID" value="KAK9819066.1"/>
    <property type="molecule type" value="Genomic_DNA"/>
</dbReference>
<dbReference type="Pfam" id="PF04438">
    <property type="entry name" value="zf-HIT"/>
    <property type="match status" value="1"/>
</dbReference>
<name>A0AAW1QAH3_9CHLO</name>
<protein>
    <recommendedName>
        <fullName evidence="3">HIT-type domain-containing protein</fullName>
    </recommendedName>
</protein>
<evidence type="ECO:0000313" key="5">
    <source>
        <dbReference type="Proteomes" id="UP001445335"/>
    </source>
</evidence>
<dbReference type="Gene3D" id="3.30.60.190">
    <property type="match status" value="1"/>
</dbReference>
<gene>
    <name evidence="4" type="ORF">WJX81_008455</name>
</gene>